<proteinExistence type="predicted"/>
<reference evidence="2" key="2">
    <citation type="journal article" date="2021" name="PeerJ">
        <title>Extensive microbial diversity within the chicken gut microbiome revealed by metagenomics and culture.</title>
        <authorList>
            <person name="Gilroy R."/>
            <person name="Ravi A."/>
            <person name="Getino M."/>
            <person name="Pursley I."/>
            <person name="Horton D.L."/>
            <person name="Alikhan N.F."/>
            <person name="Baker D."/>
            <person name="Gharbi K."/>
            <person name="Hall N."/>
            <person name="Watson M."/>
            <person name="Adriaenssens E.M."/>
            <person name="Foster-Nyarko E."/>
            <person name="Jarju S."/>
            <person name="Secka A."/>
            <person name="Antonio M."/>
            <person name="Oren A."/>
            <person name="Chaudhuri R.R."/>
            <person name="La Ragione R."/>
            <person name="Hildebrand F."/>
            <person name="Pallen M.J."/>
        </authorList>
    </citation>
    <scope>NUCLEOTIDE SEQUENCE</scope>
    <source>
        <strain evidence="2">ChiSjej4B22-8148</strain>
    </source>
</reference>
<dbReference type="SMART" id="SM00332">
    <property type="entry name" value="PP2Cc"/>
    <property type="match status" value="1"/>
</dbReference>
<dbReference type="NCBIfam" id="NF033484">
    <property type="entry name" value="Stp1_PP2C_phos"/>
    <property type="match status" value="1"/>
</dbReference>
<dbReference type="Pfam" id="PF00481">
    <property type="entry name" value="PP2C"/>
    <property type="match status" value="1"/>
</dbReference>
<dbReference type="PROSITE" id="PS51746">
    <property type="entry name" value="PPM_2"/>
    <property type="match status" value="1"/>
</dbReference>
<dbReference type="SMART" id="SM00331">
    <property type="entry name" value="PP2C_SIG"/>
    <property type="match status" value="1"/>
</dbReference>
<dbReference type="InterPro" id="IPR001932">
    <property type="entry name" value="PPM-type_phosphatase-like_dom"/>
</dbReference>
<dbReference type="Proteomes" id="UP000886757">
    <property type="component" value="Unassembled WGS sequence"/>
</dbReference>
<dbReference type="SUPFAM" id="SSF81606">
    <property type="entry name" value="PP2C-like"/>
    <property type="match status" value="1"/>
</dbReference>
<name>A0A9D1ADA6_9FIRM</name>
<dbReference type="GO" id="GO:0004722">
    <property type="term" value="F:protein serine/threonine phosphatase activity"/>
    <property type="evidence" value="ECO:0007669"/>
    <property type="project" value="InterPro"/>
</dbReference>
<evidence type="ECO:0000259" key="1">
    <source>
        <dbReference type="PROSITE" id="PS51746"/>
    </source>
</evidence>
<organism evidence="2 3">
    <name type="scientific">Candidatus Choladousia intestinavium</name>
    <dbReference type="NCBI Taxonomy" id="2840727"/>
    <lineage>
        <taxon>Bacteria</taxon>
        <taxon>Bacillati</taxon>
        <taxon>Bacillota</taxon>
        <taxon>Clostridia</taxon>
        <taxon>Lachnospirales</taxon>
        <taxon>Lachnospiraceae</taxon>
        <taxon>Lachnospiraceae incertae sedis</taxon>
        <taxon>Candidatus Choladousia</taxon>
    </lineage>
</organism>
<accession>A0A9D1ADA6</accession>
<dbReference type="PANTHER" id="PTHR47992">
    <property type="entry name" value="PROTEIN PHOSPHATASE"/>
    <property type="match status" value="1"/>
</dbReference>
<dbReference type="EMBL" id="DVGK01000108">
    <property type="protein sequence ID" value="HIR14132.1"/>
    <property type="molecule type" value="Genomic_DNA"/>
</dbReference>
<dbReference type="InterPro" id="IPR036457">
    <property type="entry name" value="PPM-type-like_dom_sf"/>
</dbReference>
<evidence type="ECO:0000313" key="3">
    <source>
        <dbReference type="Proteomes" id="UP000886757"/>
    </source>
</evidence>
<dbReference type="CDD" id="cd00143">
    <property type="entry name" value="PP2Cc"/>
    <property type="match status" value="1"/>
</dbReference>
<comment type="caution">
    <text evidence="2">The sequence shown here is derived from an EMBL/GenBank/DDBJ whole genome shotgun (WGS) entry which is preliminary data.</text>
</comment>
<dbReference type="AlphaFoldDB" id="A0A9D1ADA6"/>
<gene>
    <name evidence="2" type="ORF">IAB31_09450</name>
</gene>
<feature type="domain" description="PPM-type phosphatase" evidence="1">
    <location>
        <begin position="3"/>
        <end position="239"/>
    </location>
</feature>
<dbReference type="InterPro" id="IPR015655">
    <property type="entry name" value="PP2C"/>
</dbReference>
<dbReference type="Gene3D" id="3.60.40.10">
    <property type="entry name" value="PPM-type phosphatase domain"/>
    <property type="match status" value="1"/>
</dbReference>
<evidence type="ECO:0000313" key="2">
    <source>
        <dbReference type="EMBL" id="HIR14132.1"/>
    </source>
</evidence>
<reference evidence="2" key="1">
    <citation type="submission" date="2020-10" db="EMBL/GenBank/DDBJ databases">
        <authorList>
            <person name="Gilroy R."/>
        </authorList>
    </citation>
    <scope>NUCLEOTIDE SEQUENCE</scope>
    <source>
        <strain evidence="2">ChiSjej4B22-8148</strain>
    </source>
</reference>
<sequence>MDTYCITDIGKRRSMNEDCVYASDQPVGNLPNLLIVADGMGGHNAGELASRFTVESIVDYIGKAAEDRPIPLLSHAIHQANENVIEKAKTEKSLEGMGTTVVAATIQGSYLYVANVGDSRLYLIDKDITQITRDHSLVEEMIRVGELKREDARTHPDRNVITRAIGVKEPVRIDFFDMKLEKGDIILLCSDGLTNMVEDRDILKLVKKSGSLKEAASRLVTEANKNGGKDNISVVLAEY</sequence>
<protein>
    <submittedName>
        <fullName evidence="2">Stp1/IreP family PP2C-type Ser/Thr phosphatase</fullName>
    </submittedName>
</protein>